<name>A0A232EIL4_9HYME</name>
<sequence length="106" mass="11802">MRVKRDIPGNFKCKLQQTLELGQLTRIRVVTARRLAASVAVAGHFMAKRIPEGVAPLPTPTIPNQNLHIGGSYGVVKFLSLVIFEKHYFAFFSIIPSLQTIQLICI</sequence>
<organism evidence="1 2">
    <name type="scientific">Trichomalopsis sarcophagae</name>
    <dbReference type="NCBI Taxonomy" id="543379"/>
    <lineage>
        <taxon>Eukaryota</taxon>
        <taxon>Metazoa</taxon>
        <taxon>Ecdysozoa</taxon>
        <taxon>Arthropoda</taxon>
        <taxon>Hexapoda</taxon>
        <taxon>Insecta</taxon>
        <taxon>Pterygota</taxon>
        <taxon>Neoptera</taxon>
        <taxon>Endopterygota</taxon>
        <taxon>Hymenoptera</taxon>
        <taxon>Apocrita</taxon>
        <taxon>Proctotrupomorpha</taxon>
        <taxon>Chalcidoidea</taxon>
        <taxon>Pteromalidae</taxon>
        <taxon>Pteromalinae</taxon>
        <taxon>Trichomalopsis</taxon>
    </lineage>
</organism>
<accession>A0A232EIL4</accession>
<keyword evidence="2" id="KW-1185">Reference proteome</keyword>
<comment type="caution">
    <text evidence="1">The sequence shown here is derived from an EMBL/GenBank/DDBJ whole genome shotgun (WGS) entry which is preliminary data.</text>
</comment>
<proteinExistence type="predicted"/>
<protein>
    <submittedName>
        <fullName evidence="1">Uncharacterized protein</fullName>
    </submittedName>
</protein>
<evidence type="ECO:0000313" key="2">
    <source>
        <dbReference type="Proteomes" id="UP000215335"/>
    </source>
</evidence>
<dbReference type="Proteomes" id="UP000215335">
    <property type="component" value="Unassembled WGS sequence"/>
</dbReference>
<dbReference type="EMBL" id="NNAY01004200">
    <property type="protein sequence ID" value="OXU18209.1"/>
    <property type="molecule type" value="Genomic_DNA"/>
</dbReference>
<reference evidence="1 2" key="1">
    <citation type="journal article" date="2017" name="Curr. Biol.">
        <title>The Evolution of Venom by Co-option of Single-Copy Genes.</title>
        <authorList>
            <person name="Martinson E.O."/>
            <person name="Mrinalini"/>
            <person name="Kelkar Y.D."/>
            <person name="Chang C.H."/>
            <person name="Werren J.H."/>
        </authorList>
    </citation>
    <scope>NUCLEOTIDE SEQUENCE [LARGE SCALE GENOMIC DNA]</scope>
    <source>
        <strain evidence="1 2">Alberta</strain>
        <tissue evidence="1">Whole body</tissue>
    </source>
</reference>
<dbReference type="AlphaFoldDB" id="A0A232EIL4"/>
<evidence type="ECO:0000313" key="1">
    <source>
        <dbReference type="EMBL" id="OXU18209.1"/>
    </source>
</evidence>
<gene>
    <name evidence="1" type="ORF">TSAR_015117</name>
</gene>